<reference evidence="1 2" key="1">
    <citation type="submission" date="2019-09" db="EMBL/GenBank/DDBJ databases">
        <title>A chromosome-level genome assembly of the Chinese tupelo Nyssa sinensis.</title>
        <authorList>
            <person name="Yang X."/>
            <person name="Kang M."/>
            <person name="Yang Y."/>
            <person name="Xiong H."/>
            <person name="Wang M."/>
            <person name="Zhang Z."/>
            <person name="Wang Z."/>
            <person name="Wu H."/>
            <person name="Ma T."/>
            <person name="Liu J."/>
            <person name="Xi Z."/>
        </authorList>
    </citation>
    <scope>NUCLEOTIDE SEQUENCE [LARGE SCALE GENOMIC DNA]</scope>
    <source>
        <strain evidence="1">J267</strain>
        <tissue evidence="1">Leaf</tissue>
    </source>
</reference>
<dbReference type="AlphaFoldDB" id="A0A5J4ZX08"/>
<accession>A0A5J4ZX08</accession>
<dbReference type="EMBL" id="CM018048">
    <property type="protein sequence ID" value="KAA8521577.1"/>
    <property type="molecule type" value="Genomic_DNA"/>
</dbReference>
<sequence>MEKEREEEIVAAGAAVGRTAIAAEQWVLCTWSWHQPRVELFRYDDEKIAYDRRFIFDTDLVVKINEC</sequence>
<keyword evidence="2" id="KW-1185">Reference proteome</keyword>
<protein>
    <submittedName>
        <fullName evidence="1">Uncharacterized protein</fullName>
    </submittedName>
</protein>
<evidence type="ECO:0000313" key="1">
    <source>
        <dbReference type="EMBL" id="KAA8521577.1"/>
    </source>
</evidence>
<organism evidence="1 2">
    <name type="scientific">Nyssa sinensis</name>
    <dbReference type="NCBI Taxonomy" id="561372"/>
    <lineage>
        <taxon>Eukaryota</taxon>
        <taxon>Viridiplantae</taxon>
        <taxon>Streptophyta</taxon>
        <taxon>Embryophyta</taxon>
        <taxon>Tracheophyta</taxon>
        <taxon>Spermatophyta</taxon>
        <taxon>Magnoliopsida</taxon>
        <taxon>eudicotyledons</taxon>
        <taxon>Gunneridae</taxon>
        <taxon>Pentapetalae</taxon>
        <taxon>asterids</taxon>
        <taxon>Cornales</taxon>
        <taxon>Nyssaceae</taxon>
        <taxon>Nyssa</taxon>
    </lineage>
</organism>
<gene>
    <name evidence="1" type="ORF">F0562_012250</name>
</gene>
<name>A0A5J4ZX08_9ASTE</name>
<dbReference type="Proteomes" id="UP000325577">
    <property type="component" value="Linkage Group LG5"/>
</dbReference>
<proteinExistence type="predicted"/>
<evidence type="ECO:0000313" key="2">
    <source>
        <dbReference type="Proteomes" id="UP000325577"/>
    </source>
</evidence>